<protein>
    <submittedName>
        <fullName evidence="1">Putative ovule protein</fullName>
    </submittedName>
</protein>
<sequence length="67" mass="7800">MTCRSSLVIGHSSEDNFIAPSEQYCVGTLNKLYGLFSFLNHFFVYCLKGHICICAFTNQRERYCFKF</sequence>
<accession>A0A0V0GT09</accession>
<proteinExistence type="predicted"/>
<evidence type="ECO:0000313" key="1">
    <source>
        <dbReference type="EMBL" id="JAP10791.1"/>
    </source>
</evidence>
<reference evidence="1" key="1">
    <citation type="submission" date="2015-12" db="EMBL/GenBank/DDBJ databases">
        <title>Gene expression during late stages of embryo sac development: a critical building block for successful pollen-pistil interactions.</title>
        <authorList>
            <person name="Liu Y."/>
            <person name="Joly V."/>
            <person name="Sabar M."/>
            <person name="Matton D.P."/>
        </authorList>
    </citation>
    <scope>NUCLEOTIDE SEQUENCE</scope>
</reference>
<dbReference type="EMBL" id="GEDG01032483">
    <property type="protein sequence ID" value="JAP10791.1"/>
    <property type="molecule type" value="Transcribed_RNA"/>
</dbReference>
<name>A0A0V0GT09_SOLCH</name>
<organism evidence="1">
    <name type="scientific">Solanum chacoense</name>
    <name type="common">Chaco potato</name>
    <dbReference type="NCBI Taxonomy" id="4108"/>
    <lineage>
        <taxon>Eukaryota</taxon>
        <taxon>Viridiplantae</taxon>
        <taxon>Streptophyta</taxon>
        <taxon>Embryophyta</taxon>
        <taxon>Tracheophyta</taxon>
        <taxon>Spermatophyta</taxon>
        <taxon>Magnoliopsida</taxon>
        <taxon>eudicotyledons</taxon>
        <taxon>Gunneridae</taxon>
        <taxon>Pentapetalae</taxon>
        <taxon>asterids</taxon>
        <taxon>lamiids</taxon>
        <taxon>Solanales</taxon>
        <taxon>Solanaceae</taxon>
        <taxon>Solanoideae</taxon>
        <taxon>Solaneae</taxon>
        <taxon>Solanum</taxon>
    </lineage>
</organism>
<dbReference type="AlphaFoldDB" id="A0A0V0GT09"/>